<dbReference type="OrthoDB" id="10334143at2759"/>
<accession>A0A427YE60</accession>
<evidence type="ECO:0000313" key="3">
    <source>
        <dbReference type="Proteomes" id="UP000279259"/>
    </source>
</evidence>
<dbReference type="AlphaFoldDB" id="A0A427YE60"/>
<gene>
    <name evidence="2" type="ORF">EHS25_001998</name>
</gene>
<feature type="region of interest" description="Disordered" evidence="1">
    <location>
        <begin position="1"/>
        <end position="48"/>
    </location>
</feature>
<feature type="compositionally biased region" description="Polar residues" evidence="1">
    <location>
        <begin position="1"/>
        <end position="13"/>
    </location>
</feature>
<name>A0A427YE60_9TREE</name>
<reference evidence="2 3" key="1">
    <citation type="submission" date="2018-11" db="EMBL/GenBank/DDBJ databases">
        <title>Genome sequence of Saitozyma podzolica DSM 27192.</title>
        <authorList>
            <person name="Aliyu H."/>
            <person name="Gorte O."/>
            <person name="Ochsenreither K."/>
        </authorList>
    </citation>
    <scope>NUCLEOTIDE SEQUENCE [LARGE SCALE GENOMIC DNA]</scope>
    <source>
        <strain evidence="2 3">DSM 27192</strain>
    </source>
</reference>
<comment type="caution">
    <text evidence="2">The sequence shown here is derived from an EMBL/GenBank/DDBJ whole genome shotgun (WGS) entry which is preliminary data.</text>
</comment>
<evidence type="ECO:0000313" key="2">
    <source>
        <dbReference type="EMBL" id="RSH89449.1"/>
    </source>
</evidence>
<proteinExistence type="predicted"/>
<sequence>MSGPSRNDSSSAETTERTPLLGTSIGRSDSSSNVDRSTGKTGLTQFPWTFSDTQDGLGRVVGTPVKMHFLPNNEYVWKNSPVIANDLSEGIESLAWQWENLLMRTELNIYGGTGEGAGGTQTDWSEAVGHAIKLGKHKVTRDLEDKVSGCCPRSALTREENEAHLLSESESSQNVIKFMGYTETELQALAKTESWSLAPYAEVTTTTTTSQAGGDRSDGNVKSVVVGTVAVATTDAHQAIWNASVDRVTKMGECILGRSSAGMIKDTVLSSLRESARWLGKQLEDD</sequence>
<evidence type="ECO:0000256" key="1">
    <source>
        <dbReference type="SAM" id="MobiDB-lite"/>
    </source>
</evidence>
<keyword evidence="3" id="KW-1185">Reference proteome</keyword>
<organism evidence="2 3">
    <name type="scientific">Saitozyma podzolica</name>
    <dbReference type="NCBI Taxonomy" id="1890683"/>
    <lineage>
        <taxon>Eukaryota</taxon>
        <taxon>Fungi</taxon>
        <taxon>Dikarya</taxon>
        <taxon>Basidiomycota</taxon>
        <taxon>Agaricomycotina</taxon>
        <taxon>Tremellomycetes</taxon>
        <taxon>Tremellales</taxon>
        <taxon>Trimorphomycetaceae</taxon>
        <taxon>Saitozyma</taxon>
    </lineage>
</organism>
<feature type="compositionally biased region" description="Polar residues" evidence="1">
    <location>
        <begin position="25"/>
        <end position="48"/>
    </location>
</feature>
<dbReference type="Proteomes" id="UP000279259">
    <property type="component" value="Unassembled WGS sequence"/>
</dbReference>
<dbReference type="EMBL" id="RSCD01000013">
    <property type="protein sequence ID" value="RSH89449.1"/>
    <property type="molecule type" value="Genomic_DNA"/>
</dbReference>
<protein>
    <submittedName>
        <fullName evidence="2">Uncharacterized protein</fullName>
    </submittedName>
</protein>